<evidence type="ECO:0000256" key="2">
    <source>
        <dbReference type="ARBA" id="ARBA00022737"/>
    </source>
</evidence>
<dbReference type="Pfam" id="PF00400">
    <property type="entry name" value="WD40"/>
    <property type="match status" value="2"/>
</dbReference>
<keyword evidence="2" id="KW-0677">Repeat</keyword>
<name>A0A9D7S7W2_9BACT</name>
<evidence type="ECO:0008006" key="6">
    <source>
        <dbReference type="Google" id="ProtNLM"/>
    </source>
</evidence>
<dbReference type="InterPro" id="IPR015943">
    <property type="entry name" value="WD40/YVTN_repeat-like_dom_sf"/>
</dbReference>
<dbReference type="EMBL" id="JADKFW010000005">
    <property type="protein sequence ID" value="MBK9717570.1"/>
    <property type="molecule type" value="Genomic_DNA"/>
</dbReference>
<comment type="caution">
    <text evidence="4">The sequence shown here is derived from an EMBL/GenBank/DDBJ whole genome shotgun (WGS) entry which is preliminary data.</text>
</comment>
<accession>A0A9D7S7W2</accession>
<evidence type="ECO:0000256" key="3">
    <source>
        <dbReference type="PROSITE-ProRule" id="PRU00221"/>
    </source>
</evidence>
<evidence type="ECO:0000313" key="5">
    <source>
        <dbReference type="Proteomes" id="UP000808349"/>
    </source>
</evidence>
<dbReference type="PROSITE" id="PS50082">
    <property type="entry name" value="WD_REPEATS_2"/>
    <property type="match status" value="2"/>
</dbReference>
<dbReference type="Proteomes" id="UP000808349">
    <property type="component" value="Unassembled WGS sequence"/>
</dbReference>
<dbReference type="PANTHER" id="PTHR44019:SF8">
    <property type="entry name" value="POC1 CENTRIOLAR PROTEIN HOMOLOG"/>
    <property type="match status" value="1"/>
</dbReference>
<keyword evidence="1 3" id="KW-0853">WD repeat</keyword>
<dbReference type="SUPFAM" id="SSF50978">
    <property type="entry name" value="WD40 repeat-like"/>
    <property type="match status" value="1"/>
</dbReference>
<dbReference type="InterPro" id="IPR036322">
    <property type="entry name" value="WD40_repeat_dom_sf"/>
</dbReference>
<proteinExistence type="predicted"/>
<dbReference type="SMART" id="SM00320">
    <property type="entry name" value="WD40"/>
    <property type="match status" value="2"/>
</dbReference>
<dbReference type="InterPro" id="IPR001680">
    <property type="entry name" value="WD40_rpt"/>
</dbReference>
<evidence type="ECO:0000256" key="1">
    <source>
        <dbReference type="ARBA" id="ARBA00022574"/>
    </source>
</evidence>
<protein>
    <recommendedName>
        <fullName evidence="6">Anaphase-promoting complex subunit 4 WD40 domain-containing protein</fullName>
    </recommendedName>
</protein>
<organism evidence="4 5">
    <name type="scientific">Candidatus Defluviibacterium haderslevense</name>
    <dbReference type="NCBI Taxonomy" id="2981993"/>
    <lineage>
        <taxon>Bacteria</taxon>
        <taxon>Pseudomonadati</taxon>
        <taxon>Bacteroidota</taxon>
        <taxon>Saprospiria</taxon>
        <taxon>Saprospirales</taxon>
        <taxon>Saprospiraceae</taxon>
        <taxon>Candidatus Defluviibacterium</taxon>
    </lineage>
</organism>
<feature type="repeat" description="WD" evidence="3">
    <location>
        <begin position="37"/>
        <end position="77"/>
    </location>
</feature>
<dbReference type="PANTHER" id="PTHR44019">
    <property type="entry name" value="WD REPEAT-CONTAINING PROTEIN 55"/>
    <property type="match status" value="1"/>
</dbReference>
<dbReference type="AlphaFoldDB" id="A0A9D7S7W2"/>
<dbReference type="Gene3D" id="2.130.10.10">
    <property type="entry name" value="YVTN repeat-like/Quinoprotein amine dehydrogenase"/>
    <property type="match status" value="1"/>
</dbReference>
<feature type="repeat" description="WD" evidence="3">
    <location>
        <begin position="78"/>
        <end position="106"/>
    </location>
</feature>
<reference evidence="4 5" key="1">
    <citation type="submission" date="2020-10" db="EMBL/GenBank/DDBJ databases">
        <title>Connecting structure to function with the recovery of over 1000 high-quality activated sludge metagenome-assembled genomes encoding full-length rRNA genes using long-read sequencing.</title>
        <authorList>
            <person name="Singleton C.M."/>
            <person name="Petriglieri F."/>
            <person name="Kristensen J.M."/>
            <person name="Kirkegaard R.H."/>
            <person name="Michaelsen T.Y."/>
            <person name="Andersen M.H."/>
            <person name="Karst S.M."/>
            <person name="Dueholm M.S."/>
            <person name="Nielsen P.H."/>
            <person name="Albertsen M."/>
        </authorList>
    </citation>
    <scope>NUCLEOTIDE SEQUENCE [LARGE SCALE GENOMIC DNA]</scope>
    <source>
        <strain evidence="4">Ribe_18-Q3-R11-54_BAT3C.373</strain>
    </source>
</reference>
<gene>
    <name evidence="4" type="ORF">IPO85_08675</name>
</gene>
<dbReference type="InterPro" id="IPR050505">
    <property type="entry name" value="WDR55/POC1"/>
</dbReference>
<evidence type="ECO:0000313" key="4">
    <source>
        <dbReference type="EMBL" id="MBK9717570.1"/>
    </source>
</evidence>
<sequence>MNSTAALWNLATNTKKVFPKPGIKGLLWNVDGTIVRRINHNSAILASDISSDNLIVTGDENGVVKIWDSKSKTGEVSFQAHKLAINSICFAPDGKSFITASNDKTVLSMESKWTFD</sequence>